<organism evidence="1 2">
    <name type="scientific">Enterococcus wangshanyuanii</name>
    <dbReference type="NCBI Taxonomy" id="2005703"/>
    <lineage>
        <taxon>Bacteria</taxon>
        <taxon>Bacillati</taxon>
        <taxon>Bacillota</taxon>
        <taxon>Bacilli</taxon>
        <taxon>Lactobacillales</taxon>
        <taxon>Enterococcaceae</taxon>
        <taxon>Enterococcus</taxon>
    </lineage>
</organism>
<reference evidence="2" key="1">
    <citation type="journal article" date="2019" name="Int. J. Syst. Evol. Microbiol.">
        <title>The Global Catalogue of Microorganisms (GCM) 10K type strain sequencing project: providing services to taxonomists for standard genome sequencing and annotation.</title>
        <authorList>
            <consortium name="The Broad Institute Genomics Platform"/>
            <consortium name="The Broad Institute Genome Sequencing Center for Infectious Disease"/>
            <person name="Wu L."/>
            <person name="Ma J."/>
        </authorList>
    </citation>
    <scope>NUCLEOTIDE SEQUENCE [LARGE SCALE GENOMIC DNA]</scope>
    <source>
        <strain evidence="2">CGMCC 1.15942</strain>
    </source>
</reference>
<evidence type="ECO:0000313" key="2">
    <source>
        <dbReference type="Proteomes" id="UP000630615"/>
    </source>
</evidence>
<comment type="caution">
    <text evidence="1">The sequence shown here is derived from an EMBL/GenBank/DDBJ whole genome shotgun (WGS) entry which is preliminary data.</text>
</comment>
<sequence>MKYEIVLETNQGVSKTVLPNKETAKLIFADRCNELGIDESNVIESNGDFEGGYIIFRKNGERQTISFSPKKDQ</sequence>
<protein>
    <submittedName>
        <fullName evidence="1">Uncharacterized protein</fullName>
    </submittedName>
</protein>
<dbReference type="RefSeq" id="WP_088271886.1">
    <property type="nucleotide sequence ID" value="NZ_BMKI01000014.1"/>
</dbReference>
<name>A0ABQ1PSW6_9ENTE</name>
<gene>
    <name evidence="1" type="ORF">GCM10011573_35400</name>
</gene>
<proteinExistence type="predicted"/>
<keyword evidence="2" id="KW-1185">Reference proteome</keyword>
<evidence type="ECO:0000313" key="1">
    <source>
        <dbReference type="EMBL" id="GGD02829.1"/>
    </source>
</evidence>
<dbReference type="Proteomes" id="UP000630615">
    <property type="component" value="Unassembled WGS sequence"/>
</dbReference>
<accession>A0ABQ1PSW6</accession>
<dbReference type="EMBL" id="BMKI01000014">
    <property type="protein sequence ID" value="GGD02829.1"/>
    <property type="molecule type" value="Genomic_DNA"/>
</dbReference>